<evidence type="ECO:0000313" key="1">
    <source>
        <dbReference type="EMBL" id="SEN00198.1"/>
    </source>
</evidence>
<name>A0ABY1AES6_9LACO</name>
<organism evidence="1 2">
    <name type="scientific">Ligilactobacillus ruminis</name>
    <dbReference type="NCBI Taxonomy" id="1623"/>
    <lineage>
        <taxon>Bacteria</taxon>
        <taxon>Bacillati</taxon>
        <taxon>Bacillota</taxon>
        <taxon>Bacilli</taxon>
        <taxon>Lactobacillales</taxon>
        <taxon>Lactobacillaceae</taxon>
        <taxon>Ligilactobacillus</taxon>
    </lineage>
</organism>
<dbReference type="EMBL" id="FOCC01000019">
    <property type="protein sequence ID" value="SEN00198.1"/>
    <property type="molecule type" value="Genomic_DNA"/>
</dbReference>
<comment type="caution">
    <text evidence="1">The sequence shown here is derived from an EMBL/GenBank/DDBJ whole genome shotgun (WGS) entry which is preliminary data.</text>
</comment>
<gene>
    <name evidence="1" type="ORF">SAMN05216431_11922</name>
</gene>
<proteinExistence type="predicted"/>
<dbReference type="Proteomes" id="UP000182089">
    <property type="component" value="Unassembled WGS sequence"/>
</dbReference>
<protein>
    <submittedName>
        <fullName evidence="1">Uncharacterized protein</fullName>
    </submittedName>
</protein>
<accession>A0ABY1AES6</accession>
<sequence length="87" mass="10061">MPEYVCGSQEETDKLLDYFTNKAPKITKEYLLVHHDKSLVVSDAIEFSSKGIYCFDITDYKKYDQYGCIAIPEKPLNISQLPYISKK</sequence>
<evidence type="ECO:0000313" key="2">
    <source>
        <dbReference type="Proteomes" id="UP000182089"/>
    </source>
</evidence>
<reference evidence="1 2" key="1">
    <citation type="submission" date="2016-10" db="EMBL/GenBank/DDBJ databases">
        <authorList>
            <person name="Varghese N."/>
            <person name="Submissions S."/>
        </authorList>
    </citation>
    <scope>NUCLEOTIDE SEQUENCE [LARGE SCALE GENOMIC DNA]</scope>
    <source>
        <strain evidence="1 2">WC1T17</strain>
    </source>
</reference>